<dbReference type="InterPro" id="IPR058925">
    <property type="entry name" value="zf-C2H2_AcuF"/>
</dbReference>
<accession>A0A6A5YPE2</accession>
<feature type="region of interest" description="Disordered" evidence="2">
    <location>
        <begin position="100"/>
        <end position="123"/>
    </location>
</feature>
<feature type="compositionally biased region" description="Polar residues" evidence="2">
    <location>
        <begin position="265"/>
        <end position="279"/>
    </location>
</feature>
<feature type="domain" description="C2H2-type" evidence="3">
    <location>
        <begin position="354"/>
        <end position="383"/>
    </location>
</feature>
<feature type="compositionally biased region" description="Polar residues" evidence="2">
    <location>
        <begin position="705"/>
        <end position="719"/>
    </location>
</feature>
<dbReference type="PANTHER" id="PTHR35391">
    <property type="entry name" value="C2H2-TYPE DOMAIN-CONTAINING PROTEIN-RELATED"/>
    <property type="match status" value="1"/>
</dbReference>
<dbReference type="PROSITE" id="PS00028">
    <property type="entry name" value="ZINC_FINGER_C2H2_1"/>
    <property type="match status" value="1"/>
</dbReference>
<proteinExistence type="predicted"/>
<dbReference type="PANTHER" id="PTHR35391:SF7">
    <property type="entry name" value="C2H2-TYPE DOMAIN-CONTAINING PROTEIN"/>
    <property type="match status" value="1"/>
</dbReference>
<dbReference type="AlphaFoldDB" id="A0A6A5YPE2"/>
<reference evidence="4" key="1">
    <citation type="journal article" date="2020" name="Stud. Mycol.">
        <title>101 Dothideomycetes genomes: a test case for predicting lifestyles and emergence of pathogens.</title>
        <authorList>
            <person name="Haridas S."/>
            <person name="Albert R."/>
            <person name="Binder M."/>
            <person name="Bloem J."/>
            <person name="Labutti K."/>
            <person name="Salamov A."/>
            <person name="Andreopoulos B."/>
            <person name="Baker S."/>
            <person name="Barry K."/>
            <person name="Bills G."/>
            <person name="Bluhm B."/>
            <person name="Cannon C."/>
            <person name="Castanera R."/>
            <person name="Culley D."/>
            <person name="Daum C."/>
            <person name="Ezra D."/>
            <person name="Gonzalez J."/>
            <person name="Henrissat B."/>
            <person name="Kuo A."/>
            <person name="Liang C."/>
            <person name="Lipzen A."/>
            <person name="Lutzoni F."/>
            <person name="Magnuson J."/>
            <person name="Mondo S."/>
            <person name="Nolan M."/>
            <person name="Ohm R."/>
            <person name="Pangilinan J."/>
            <person name="Park H.-J."/>
            <person name="Ramirez L."/>
            <person name="Alfaro M."/>
            <person name="Sun H."/>
            <person name="Tritt A."/>
            <person name="Yoshinaga Y."/>
            <person name="Zwiers L.-H."/>
            <person name="Turgeon B."/>
            <person name="Goodwin S."/>
            <person name="Spatafora J."/>
            <person name="Crous P."/>
            <person name="Grigoriev I."/>
        </authorList>
    </citation>
    <scope>NUCLEOTIDE SEQUENCE</scope>
    <source>
        <strain evidence="4">CBS 627.86</strain>
    </source>
</reference>
<dbReference type="EMBL" id="ML977344">
    <property type="protein sequence ID" value="KAF2109006.1"/>
    <property type="molecule type" value="Genomic_DNA"/>
</dbReference>
<protein>
    <recommendedName>
        <fullName evidence="3">C2H2-type domain-containing protein</fullName>
    </recommendedName>
</protein>
<keyword evidence="1" id="KW-0863">Zinc-finger</keyword>
<feature type="region of interest" description="Disordered" evidence="2">
    <location>
        <begin position="663"/>
        <end position="685"/>
    </location>
</feature>
<gene>
    <name evidence="4" type="ORF">BDV96DRAFT_247899</name>
</gene>
<evidence type="ECO:0000313" key="5">
    <source>
        <dbReference type="Proteomes" id="UP000799770"/>
    </source>
</evidence>
<evidence type="ECO:0000256" key="2">
    <source>
        <dbReference type="SAM" id="MobiDB-lite"/>
    </source>
</evidence>
<evidence type="ECO:0000256" key="1">
    <source>
        <dbReference type="PROSITE-ProRule" id="PRU00042"/>
    </source>
</evidence>
<feature type="compositionally biased region" description="Acidic residues" evidence="2">
    <location>
        <begin position="505"/>
        <end position="524"/>
    </location>
</feature>
<feature type="compositionally biased region" description="Polar residues" evidence="2">
    <location>
        <begin position="729"/>
        <end position="739"/>
    </location>
</feature>
<dbReference type="Pfam" id="PF26082">
    <property type="entry name" value="zf-C2H2_AcuF"/>
    <property type="match status" value="1"/>
</dbReference>
<keyword evidence="5" id="KW-1185">Reference proteome</keyword>
<feature type="compositionally biased region" description="Polar residues" evidence="2">
    <location>
        <begin position="527"/>
        <end position="542"/>
    </location>
</feature>
<feature type="region of interest" description="Disordered" evidence="2">
    <location>
        <begin position="221"/>
        <end position="288"/>
    </location>
</feature>
<organism evidence="4 5">
    <name type="scientific">Lophiotrema nucula</name>
    <dbReference type="NCBI Taxonomy" id="690887"/>
    <lineage>
        <taxon>Eukaryota</taxon>
        <taxon>Fungi</taxon>
        <taxon>Dikarya</taxon>
        <taxon>Ascomycota</taxon>
        <taxon>Pezizomycotina</taxon>
        <taxon>Dothideomycetes</taxon>
        <taxon>Pleosporomycetidae</taxon>
        <taxon>Pleosporales</taxon>
        <taxon>Lophiotremataceae</taxon>
        <taxon>Lophiotrema</taxon>
    </lineage>
</organism>
<keyword evidence="1" id="KW-0862">Zinc</keyword>
<name>A0A6A5YPE2_9PLEO</name>
<keyword evidence="1" id="KW-0479">Metal-binding</keyword>
<evidence type="ECO:0000259" key="3">
    <source>
        <dbReference type="PROSITE" id="PS50157"/>
    </source>
</evidence>
<dbReference type="InterPro" id="IPR013087">
    <property type="entry name" value="Znf_C2H2_type"/>
</dbReference>
<dbReference type="OrthoDB" id="6133115at2759"/>
<feature type="compositionally biased region" description="Basic and acidic residues" evidence="2">
    <location>
        <begin position="221"/>
        <end position="234"/>
    </location>
</feature>
<dbReference type="GO" id="GO:0008270">
    <property type="term" value="F:zinc ion binding"/>
    <property type="evidence" value="ECO:0007669"/>
    <property type="project" value="UniProtKB-KW"/>
</dbReference>
<feature type="compositionally biased region" description="Polar residues" evidence="2">
    <location>
        <begin position="550"/>
        <end position="566"/>
    </location>
</feature>
<feature type="region of interest" description="Disordered" evidence="2">
    <location>
        <begin position="441"/>
        <end position="569"/>
    </location>
</feature>
<dbReference type="SMART" id="SM00355">
    <property type="entry name" value="ZnF_C2H2"/>
    <property type="match status" value="4"/>
</dbReference>
<dbReference type="Proteomes" id="UP000799770">
    <property type="component" value="Unassembled WGS sequence"/>
</dbReference>
<sequence length="762" mass="85040">MAIAIQVAHTFDSFTRLEQCFDDPSSSPQNEDKHRLSVRDELGRFRVWAGNIGAHKKGKSSLDFRLREASYLSKNVLDLLLDLVEALCDARTIIDGSRQPWDKASTAEGSDSTGSDSGDDISWAPPTSVPFTTELDQIFLDISEIITCLMRVSMTIRQPVSYTKFAEAADVEMSHFDQYDLGHVRDKFALAEDFLIQRLAHAITIRRKYLMYRESHQQKLQRGLDDGVGDDHEGMSTVASSLPPHLRNPPGSEVEADARSDTGDSDTSFASSLNDTTQLSPPPLPKAAHTGSPFECPVCHAIIDIHDTLAWRKHVFKDLHPYMCTFAECTFPNRLFERRNEWFSHELQLHRKSWICGYGCSKTFSSRHAYESHLLKRHPSEAVKDQHSTLADIAETQMPMNSHDLCPLCKEHLTSLKLLRRHLGRHQEQLALFALPLSMKGEEGPDDESQIAEDKSIAPHADSSVDSSDEDDGDAEDKATIKSLETPVDNNEDDESTYYSSESEVYTDEGDEGDVFEFNEDEDPMETHQSQTQNLLAESRTGTDPELESVTDQQHPGSATAPTISEGTLHRPRITSLLSEAAQVETSHGGRGADVGTVRWHALPSPWKLNEKVFLLLKDGQTAGPFTIVHLHPPRDRSDKWRYDIQDQSGRVKTNISSAIILEAGEQDSLTSREEEEAESTKDGKKVVEPKIIIEFGKKKEKSNAYPSSRSQKRSSLAGSISVDDITVESPSSDASYTLRTGFPESKLSEVERVAEKDESRG</sequence>
<evidence type="ECO:0000313" key="4">
    <source>
        <dbReference type="EMBL" id="KAF2109006.1"/>
    </source>
</evidence>
<dbReference type="PROSITE" id="PS50157">
    <property type="entry name" value="ZINC_FINGER_C2H2_2"/>
    <property type="match status" value="1"/>
</dbReference>
<feature type="region of interest" description="Disordered" evidence="2">
    <location>
        <begin position="699"/>
        <end position="741"/>
    </location>
</feature>